<dbReference type="PANTHER" id="PTHR15140">
    <property type="entry name" value="TUBULIN-SPECIFIC CHAPERONE E"/>
    <property type="match status" value="1"/>
</dbReference>
<gene>
    <name evidence="1" type="ORF">Sradi_2911000</name>
</gene>
<dbReference type="AlphaFoldDB" id="A0AAW2RYG0"/>
<name>A0AAW2RYG0_SESRA</name>
<sequence>MENMQELRHLQVMGSDLPYPNSEGALLPNLLTLLGVVITEEILQRIPNLKKLGFQEELAPDAVEHLCCFNQVSNSYRLESLKCVIVNPTSHQVVPSLLPGGSIFPSGLKKLTLSGLSLAWENMGIIACIWNLEVLKLRCYAFRGPVWQTCQRGFKNLRVLLIEDMDLEYWKGSSRPFLPDLQRLTVSHCYKLKEILGSLKMS</sequence>
<accession>A0AAW2RYG0</accession>
<reference evidence="1" key="2">
    <citation type="journal article" date="2024" name="Plant">
        <title>Genomic evolution and insights into agronomic trait innovations of Sesamum species.</title>
        <authorList>
            <person name="Miao H."/>
            <person name="Wang L."/>
            <person name="Qu L."/>
            <person name="Liu H."/>
            <person name="Sun Y."/>
            <person name="Le M."/>
            <person name="Wang Q."/>
            <person name="Wei S."/>
            <person name="Zheng Y."/>
            <person name="Lin W."/>
            <person name="Duan Y."/>
            <person name="Cao H."/>
            <person name="Xiong S."/>
            <person name="Wang X."/>
            <person name="Wei L."/>
            <person name="Li C."/>
            <person name="Ma Q."/>
            <person name="Ju M."/>
            <person name="Zhao R."/>
            <person name="Li G."/>
            <person name="Mu C."/>
            <person name="Tian Q."/>
            <person name="Mei H."/>
            <person name="Zhang T."/>
            <person name="Gao T."/>
            <person name="Zhang H."/>
        </authorList>
    </citation>
    <scope>NUCLEOTIDE SEQUENCE</scope>
    <source>
        <strain evidence="1">G02</strain>
    </source>
</reference>
<dbReference type="Gene3D" id="3.80.10.10">
    <property type="entry name" value="Ribonuclease Inhibitor"/>
    <property type="match status" value="1"/>
</dbReference>
<protein>
    <submittedName>
        <fullName evidence="1">Uncharacterized protein</fullName>
    </submittedName>
</protein>
<dbReference type="PANTHER" id="PTHR15140:SF33">
    <property type="entry name" value="LATE BLIGHT RESISTANCE PROTEIN HOMOLOG R1A-3 ISOFORM X1"/>
    <property type="match status" value="1"/>
</dbReference>
<proteinExistence type="predicted"/>
<dbReference type="SUPFAM" id="SSF52058">
    <property type="entry name" value="L domain-like"/>
    <property type="match status" value="1"/>
</dbReference>
<evidence type="ECO:0000313" key="1">
    <source>
        <dbReference type="EMBL" id="KAL0385167.1"/>
    </source>
</evidence>
<dbReference type="InterPro" id="IPR032675">
    <property type="entry name" value="LRR_dom_sf"/>
</dbReference>
<reference evidence="1" key="1">
    <citation type="submission" date="2020-06" db="EMBL/GenBank/DDBJ databases">
        <authorList>
            <person name="Li T."/>
            <person name="Hu X."/>
            <person name="Zhang T."/>
            <person name="Song X."/>
            <person name="Zhang H."/>
            <person name="Dai N."/>
            <person name="Sheng W."/>
            <person name="Hou X."/>
            <person name="Wei L."/>
        </authorList>
    </citation>
    <scope>NUCLEOTIDE SEQUENCE</scope>
    <source>
        <strain evidence="1">G02</strain>
        <tissue evidence="1">Leaf</tissue>
    </source>
</reference>
<organism evidence="1">
    <name type="scientific">Sesamum radiatum</name>
    <name type="common">Black benniseed</name>
    <dbReference type="NCBI Taxonomy" id="300843"/>
    <lineage>
        <taxon>Eukaryota</taxon>
        <taxon>Viridiplantae</taxon>
        <taxon>Streptophyta</taxon>
        <taxon>Embryophyta</taxon>
        <taxon>Tracheophyta</taxon>
        <taxon>Spermatophyta</taxon>
        <taxon>Magnoliopsida</taxon>
        <taxon>eudicotyledons</taxon>
        <taxon>Gunneridae</taxon>
        <taxon>Pentapetalae</taxon>
        <taxon>asterids</taxon>
        <taxon>lamiids</taxon>
        <taxon>Lamiales</taxon>
        <taxon>Pedaliaceae</taxon>
        <taxon>Sesamum</taxon>
    </lineage>
</organism>
<comment type="caution">
    <text evidence="1">The sequence shown here is derived from an EMBL/GenBank/DDBJ whole genome shotgun (WGS) entry which is preliminary data.</text>
</comment>
<dbReference type="EMBL" id="JACGWJ010000012">
    <property type="protein sequence ID" value="KAL0385167.1"/>
    <property type="molecule type" value="Genomic_DNA"/>
</dbReference>